<dbReference type="PROSITE" id="PS50071">
    <property type="entry name" value="HOMEOBOX_2"/>
    <property type="match status" value="1"/>
</dbReference>
<reference evidence="5" key="2">
    <citation type="submission" date="2025-09" db="UniProtKB">
        <authorList>
            <consortium name="Ensembl"/>
        </authorList>
    </citation>
    <scope>IDENTIFICATION</scope>
</reference>
<dbReference type="SMART" id="SM00389">
    <property type="entry name" value="HOX"/>
    <property type="match status" value="1"/>
</dbReference>
<feature type="DNA-binding region" description="Homeobox" evidence="1">
    <location>
        <begin position="35"/>
        <end position="94"/>
    </location>
</feature>
<name>A0A3B3ZQL8_9GOBI</name>
<feature type="region of interest" description="Disordered" evidence="3">
    <location>
        <begin position="224"/>
        <end position="247"/>
    </location>
</feature>
<evidence type="ECO:0000259" key="4">
    <source>
        <dbReference type="PROSITE" id="PS50071"/>
    </source>
</evidence>
<dbReference type="CDD" id="cd00086">
    <property type="entry name" value="homeodomain"/>
    <property type="match status" value="1"/>
</dbReference>
<keyword evidence="1 2" id="KW-0539">Nucleus</keyword>
<dbReference type="STRING" id="409849.ENSPMGP00000006789"/>
<evidence type="ECO:0000256" key="2">
    <source>
        <dbReference type="RuleBase" id="RU000682"/>
    </source>
</evidence>
<keyword evidence="6" id="KW-1185">Reference proteome</keyword>
<accession>A0A3B3ZQL8</accession>
<sequence>LFSDAKCEGSLRVNYFCLFPLVPKDTPYMRPHTHRRKKRTTFSKAQLTELERAFSITQYPDIKMKESLASLTGLPESKIQVWFQNHRARHFKSKKLSRQTPKPSAESYKPQYFSTPLSPPFAQVPTFPSPPSLTSSPGYTASRLSLSDQLSNILEARALSLPKPGSPDQAATPGHGHCWESYMDIPDFSDLCGADFLHNSLSEWDIPEELEAFLGVDSLDAQTRCGPVKPEPKQNALSPDESIQGGRRITDESASDLSDISLQDLGDFNLSDVELSAVMIDYLLN</sequence>
<protein>
    <recommendedName>
        <fullName evidence="4">Homeobox domain-containing protein</fullName>
    </recommendedName>
</protein>
<proteinExistence type="predicted"/>
<dbReference type="Proteomes" id="UP000261520">
    <property type="component" value="Unplaced"/>
</dbReference>
<dbReference type="GO" id="GO:0005634">
    <property type="term" value="C:nucleus"/>
    <property type="evidence" value="ECO:0007669"/>
    <property type="project" value="UniProtKB-SubCell"/>
</dbReference>
<evidence type="ECO:0000313" key="5">
    <source>
        <dbReference type="Ensembl" id="ENSPMGP00000006789.1"/>
    </source>
</evidence>
<dbReference type="SUPFAM" id="SSF46689">
    <property type="entry name" value="Homeodomain-like"/>
    <property type="match status" value="1"/>
</dbReference>
<organism evidence="5 6">
    <name type="scientific">Periophthalmus magnuspinnatus</name>
    <dbReference type="NCBI Taxonomy" id="409849"/>
    <lineage>
        <taxon>Eukaryota</taxon>
        <taxon>Metazoa</taxon>
        <taxon>Chordata</taxon>
        <taxon>Craniata</taxon>
        <taxon>Vertebrata</taxon>
        <taxon>Euteleostomi</taxon>
        <taxon>Actinopterygii</taxon>
        <taxon>Neopterygii</taxon>
        <taxon>Teleostei</taxon>
        <taxon>Neoteleostei</taxon>
        <taxon>Acanthomorphata</taxon>
        <taxon>Gobiaria</taxon>
        <taxon>Gobiiformes</taxon>
        <taxon>Gobioidei</taxon>
        <taxon>Gobiidae</taxon>
        <taxon>Oxudercinae</taxon>
        <taxon>Periophthalmus</taxon>
    </lineage>
</organism>
<evidence type="ECO:0000256" key="3">
    <source>
        <dbReference type="SAM" id="MobiDB-lite"/>
    </source>
</evidence>
<comment type="subcellular location">
    <subcellularLocation>
        <location evidence="1 2">Nucleus</location>
    </subcellularLocation>
</comment>
<dbReference type="Ensembl" id="ENSPMGT00000007221.1">
    <property type="protein sequence ID" value="ENSPMGP00000006789.1"/>
    <property type="gene ID" value="ENSPMGG00000005670.1"/>
</dbReference>
<dbReference type="Gene3D" id="1.10.10.60">
    <property type="entry name" value="Homeodomain-like"/>
    <property type="match status" value="1"/>
</dbReference>
<evidence type="ECO:0000256" key="1">
    <source>
        <dbReference type="PROSITE-ProRule" id="PRU00108"/>
    </source>
</evidence>
<dbReference type="InterPro" id="IPR001356">
    <property type="entry name" value="HD"/>
</dbReference>
<keyword evidence="1 2" id="KW-0371">Homeobox</keyword>
<keyword evidence="1 2" id="KW-0238">DNA-binding</keyword>
<reference evidence="5" key="1">
    <citation type="submission" date="2025-08" db="UniProtKB">
        <authorList>
            <consortium name="Ensembl"/>
        </authorList>
    </citation>
    <scope>IDENTIFICATION</scope>
</reference>
<feature type="domain" description="Homeobox" evidence="4">
    <location>
        <begin position="33"/>
        <end position="93"/>
    </location>
</feature>
<evidence type="ECO:0000313" key="6">
    <source>
        <dbReference type="Proteomes" id="UP000261520"/>
    </source>
</evidence>
<dbReference type="GO" id="GO:0003677">
    <property type="term" value="F:DNA binding"/>
    <property type="evidence" value="ECO:0007669"/>
    <property type="project" value="UniProtKB-UniRule"/>
</dbReference>
<dbReference type="PANTHER" id="PTHR47777:SF1">
    <property type="entry name" value="HOMEOBOX PROTEIN SEBOX"/>
    <property type="match status" value="1"/>
</dbReference>
<dbReference type="InterPro" id="IPR042223">
    <property type="entry name" value="SEBOX"/>
</dbReference>
<dbReference type="Pfam" id="PF00046">
    <property type="entry name" value="Homeodomain"/>
    <property type="match status" value="1"/>
</dbReference>
<dbReference type="AlphaFoldDB" id="A0A3B3ZQL8"/>
<dbReference type="InterPro" id="IPR009057">
    <property type="entry name" value="Homeodomain-like_sf"/>
</dbReference>
<dbReference type="PANTHER" id="PTHR47777">
    <property type="entry name" value="HOMEOBOX PROTEIN SEBOX"/>
    <property type="match status" value="1"/>
</dbReference>